<evidence type="ECO:0000259" key="3">
    <source>
        <dbReference type="PROSITE" id="PS50825"/>
    </source>
</evidence>
<dbReference type="Proteomes" id="UP000241085">
    <property type="component" value="Unassembled WGS sequence"/>
</dbReference>
<dbReference type="RefSeq" id="WP_107573378.1">
    <property type="nucleotide sequence ID" value="NZ_PZPL01000001.1"/>
</dbReference>
<dbReference type="InterPro" id="IPR013783">
    <property type="entry name" value="Ig-like_fold"/>
</dbReference>
<feature type="compositionally biased region" description="Gly residues" evidence="2">
    <location>
        <begin position="192"/>
        <end position="201"/>
    </location>
</feature>
<dbReference type="InterPro" id="IPR041286">
    <property type="entry name" value="MBG_2"/>
</dbReference>
<keyword evidence="1" id="KW-0677">Repeat</keyword>
<reference evidence="4 5" key="1">
    <citation type="submission" date="2018-03" db="EMBL/GenBank/DDBJ databases">
        <title>Bacteriophage NCPPB3778 and a type I-E CRISPR drive the evolution of the US Biological Select Agent, Rathayibacter toxicus.</title>
        <authorList>
            <person name="Davis E.W.II."/>
            <person name="Tabima J.F."/>
            <person name="Weisberg A.J."/>
            <person name="Dantas Lopes L."/>
            <person name="Wiseman M.S."/>
            <person name="Wiseman M.S."/>
            <person name="Pupko T."/>
            <person name="Belcher M.S."/>
            <person name="Sechler A.J."/>
            <person name="Tancos M.A."/>
            <person name="Schroeder B.K."/>
            <person name="Murray T.D."/>
            <person name="Luster D.G."/>
            <person name="Schneider W.L."/>
            <person name="Rogers E."/>
            <person name="Andreote F.D."/>
            <person name="Grunwald N.J."/>
            <person name="Putnam M.L."/>
            <person name="Chang J.H."/>
        </authorList>
    </citation>
    <scope>NUCLEOTIDE SEQUENCE [LARGE SCALE GENOMIC DNA]</scope>
    <source>
        <strain evidence="4 5">DSM 15933</strain>
    </source>
</reference>
<dbReference type="PROSITE" id="PS50825">
    <property type="entry name" value="HYR"/>
    <property type="match status" value="1"/>
</dbReference>
<dbReference type="EMBL" id="PZPL01000001">
    <property type="protein sequence ID" value="PTL71506.1"/>
    <property type="molecule type" value="Genomic_DNA"/>
</dbReference>
<keyword evidence="5" id="KW-1185">Reference proteome</keyword>
<dbReference type="InterPro" id="IPR003410">
    <property type="entry name" value="HYR_dom"/>
</dbReference>
<evidence type="ECO:0000256" key="2">
    <source>
        <dbReference type="SAM" id="MobiDB-lite"/>
    </source>
</evidence>
<dbReference type="GO" id="GO:0005975">
    <property type="term" value="P:carbohydrate metabolic process"/>
    <property type="evidence" value="ECO:0007669"/>
    <property type="project" value="UniProtKB-ARBA"/>
</dbReference>
<feature type="compositionally biased region" description="Low complexity" evidence="2">
    <location>
        <begin position="173"/>
        <end position="187"/>
    </location>
</feature>
<feature type="domain" description="HYR" evidence="3">
    <location>
        <begin position="879"/>
        <end position="959"/>
    </location>
</feature>
<evidence type="ECO:0000313" key="4">
    <source>
        <dbReference type="EMBL" id="PTL71506.1"/>
    </source>
</evidence>
<name>A0A2T4UPQ1_9MICO</name>
<evidence type="ECO:0000313" key="5">
    <source>
        <dbReference type="Proteomes" id="UP000241085"/>
    </source>
</evidence>
<organism evidence="4 5">
    <name type="scientific">Rathayibacter caricis DSM 15933</name>
    <dbReference type="NCBI Taxonomy" id="1328867"/>
    <lineage>
        <taxon>Bacteria</taxon>
        <taxon>Bacillati</taxon>
        <taxon>Actinomycetota</taxon>
        <taxon>Actinomycetes</taxon>
        <taxon>Micrococcales</taxon>
        <taxon>Microbacteriaceae</taxon>
        <taxon>Rathayibacter</taxon>
    </lineage>
</organism>
<accession>A0A2T4UPQ1</accession>
<dbReference type="Gene3D" id="2.60.40.10">
    <property type="entry name" value="Immunoglobulins"/>
    <property type="match status" value="2"/>
</dbReference>
<protein>
    <recommendedName>
        <fullName evidence="3">HYR domain-containing protein</fullName>
    </recommendedName>
</protein>
<dbReference type="Pfam" id="PF02494">
    <property type="entry name" value="HYR"/>
    <property type="match status" value="1"/>
</dbReference>
<dbReference type="Pfam" id="PF18676">
    <property type="entry name" value="MBG_2"/>
    <property type="match status" value="1"/>
</dbReference>
<proteinExistence type="predicted"/>
<gene>
    <name evidence="4" type="ORF">C1I63_00615</name>
</gene>
<comment type="caution">
    <text evidence="4">The sequence shown here is derived from an EMBL/GenBank/DDBJ whole genome shotgun (WGS) entry which is preliminary data.</text>
</comment>
<feature type="region of interest" description="Disordered" evidence="2">
    <location>
        <begin position="160"/>
        <end position="201"/>
    </location>
</feature>
<sequence>MRRQSFLSSLVAGAVLVAGIGLSVVVAPTSSAAQVFTTACFTSPKVEKALDYTVPAGVTTVRAILSGQKGGGSAPTSMSGIRLAGEGSKGGSGSTLVVDVAVTPGQVLQIGRLKGAPAGAAGWSATSLQGRGGIGGDAQYLSTVGSDGCQHGLAVAGAGGGGGGSTARGGDADAGSGAKPGANGGTNREVDGGGGGGGGANSGGNPGAAGYATFNTCSRGNAGQWGVFLNDGKGGDVGRVIGDGAYNCGAYNLSGGGGGGGWWYGGGGGSSYTAGDGLDPANHPGAGGGGSSYVHPSVTKVAQSVGPTYPDPVIAPVYDTATTVTTTPTWSTAGQEVVITARVTVPSLGRPVPAGGTVEFSTGAGVTKVPVGANGEAVLRTGNLPQGWNDVRATYPAAFSWEMATRGSSSGEPVLRHEVRACAPAPVFRQQPIDDVIVTGRQHTLDAWWVTSSVYGSIPVMSWESSRDGGATWQVAEGEATVGSASTQLVVPPHTRPETVLYRVTATTCGGRTISNQVTVTVMGAHFDLSTLPPKTYGDTFDISGYAQAVTQPARSIVFSSKTAESCTVSGSTVTVTAAGLCTIGAKVDPMTPNGYPAEALQSFTAKPKALTVTAKSFDHPRNSPAPAFGCTAPFLGSDTWVTPPTHGVYRQIVTATDIIYRPTPNWASLTGTYSYFTTRCYGGAVDANYTIAGYKDGALRIVAPLPVPVKVTAASPTVSYGSAAPEITAAVGAGLVGTLSCSAYATTDTAFTSPLALSSTTPAGRYTTHCSGLTNPTGPIAYVDGTLTVTPAVLTVTASSPPTGAHGVATAPAITCTTTGFLGSDRFLTEPRGRFSNEDGVVVIDATTPVGSYATTCAGGDAGSNYSITSVPGTFLLEDRSGPVVAVPATVVAEPTSVSGAVVTYAAPARDAVDGPVDATCAPASGTVFPIGDTTVTCSSVDAVGNTGTAAFTVTVKKIEQIVAFTSPRPARPVALGSYTPSTTGGASGLPVVVGATGACSAADGVVTFTRSGLCTVTAEQAGNAFYASGAESFDLTVAKATQTITPVLPARGVLGTTDVVSATASSGLPVAISTFFGCTVAPDGQGRQILTYTEGNTCAVQFDVAGDDVHEAPDSLVRFILLDRIPQAITFTSTPPSRVFTDDTYTVQATGGGSGNPLEISIIENGTCTIEYSTVTFFGDGYCTVKVDQRGDERHSAAPQARQVITVGTPEGNLRFGGEPPRIAKVLETYTPVIVPGPSSGVPVLSASGACSLMADGTTVRNDKAGLCRMALDQPGDGYWPARRAEADISVVKLEQTVRITTTPPVNAAVGGTYTPAITAGASGTTPWIITSVECSVKDGVVTFSKKGICLVAAYQNGTEQYENARPDTQSIEVGYAPGSVGISSPVPTGAAVGGSVTPVLVRGPSTGPALLAASGACSLGENGVVSYDSAGTCTVVATHYRDDTYGTARAVQTFEITKLPQIVAFTSTAPATALVDATYRPTADGRASGSAVVIGATGSCAIADGLVTFTGAGTCTITADQAGDDRYSAAPQVSQRVAVGLVAGTVAFGGDAPAEARVGGSTTVAVVAGPSSAPPVLTASGACSVGPFRLVSYDAAGTCTLTLNQAGDARHGAAPEVVRSFEITTTAQVVAFTSQAPASALAGGTYRPTATGGASGRPVQLGATGACSIASGVVTFTGSGTCTVTADQAGGVGYSAAPQVSQTIAVGLTAGTVAFGGTAPVGARVGGSSTPRIVAGPSSARPVLTASGACSVSAGVVSYDTAGTCALTLNQAGDAVHAAAPEATRTFEIAALAQTVTFTSDAPESPLVGGTYRPTSAGGASSAPVVLGVTGSCAIADGVVTFTGSGSCTITADQAGDARYAAASQVSQTVEIGVSEGTVAFGGVAPTDARFGGSFTPVIVRGPSSVAPVLAAAGACSVDSGVVSYDAVGTCTLTLDQPGDAEHGPADQVVRAFEVGKAVQTVAFTSEAPAAAVAGGTYTPAATGGSSSEPVAFGTDGSCSIEDGVVTFSGSGACTVTADQAGDDTREPAPRVSQTIAVGLTAGTVSFGGTAPADARVGGSSTPVIVRGPSSTDPVLTASGACSTASGVVSYDSAGTCTLTVDQAGDARHGAAQAVRTFEVAGRQTQTLAFTSTAPAATAGGAAYVPTVAAAGSSAPVVLGTTTPTVCSVTNGTVKFLKAGTCKITASQAGDASYEAAPRATQSVVVAAPVKVVRKAQTIAFTTTMPTSPDRGIAYPVAATASSGLPVALTASGSCTLASTGPGTATVTLTGTSSCTVTAAQAGDSVWSAAPAVKQTLQMKLFTRADLTVAVAPASGLSATAPLSVKVTVKNVGTRDAAATTTRVVVTGTVTSAPGAVKTAGSVAGTTVLTWKTPSVTTGKSIVYTVALASRPASTTVEAKAWSVVSDPTPGNNIVKRTLK</sequence>
<evidence type="ECO:0000256" key="1">
    <source>
        <dbReference type="ARBA" id="ARBA00022737"/>
    </source>
</evidence>